<dbReference type="SUPFAM" id="SSF48264">
    <property type="entry name" value="Cytochrome P450"/>
    <property type="match status" value="1"/>
</dbReference>
<gene>
    <name evidence="15" type="primary">Dsim\GD10157</name>
    <name evidence="15" type="ORF">Dsimw501_GD10157</name>
</gene>
<dbReference type="GO" id="GO:0020037">
    <property type="term" value="F:heme binding"/>
    <property type="evidence" value="ECO:0007669"/>
    <property type="project" value="InterPro"/>
</dbReference>
<feature type="binding site" description="axial binding residue" evidence="13">
    <location>
        <position position="454"/>
    </location>
    <ligand>
        <name>heme</name>
        <dbReference type="ChEBI" id="CHEBI:30413"/>
    </ligand>
    <ligandPart>
        <name>Fe</name>
        <dbReference type="ChEBI" id="CHEBI:18248"/>
    </ligandPart>
</feature>
<evidence type="ECO:0000256" key="7">
    <source>
        <dbReference type="ARBA" id="ARBA00022824"/>
    </source>
</evidence>
<dbReference type="InterPro" id="IPR002401">
    <property type="entry name" value="Cyt_P450_E_grp-I"/>
</dbReference>
<dbReference type="Bgee" id="FBgn0181932">
    <property type="expression patterns" value="Expressed in adult organism and 3 other cell types or tissues"/>
</dbReference>
<keyword evidence="5 13" id="KW-0349">Heme</keyword>
<evidence type="ECO:0000256" key="4">
    <source>
        <dbReference type="ARBA" id="ARBA00010617"/>
    </source>
</evidence>
<evidence type="ECO:0000256" key="13">
    <source>
        <dbReference type="PIRSR" id="PIRSR602401-1"/>
    </source>
</evidence>
<comment type="cofactor">
    <cofactor evidence="1 13">
        <name>heme</name>
        <dbReference type="ChEBI" id="CHEBI:30413"/>
    </cofactor>
</comment>
<protein>
    <submittedName>
        <fullName evidence="15">Uncharacterized protein</fullName>
        <ecNumber evidence="15">1.14.-.-</ecNumber>
    </submittedName>
</protein>
<keyword evidence="10 13" id="KW-0408">Iron</keyword>
<dbReference type="KEGG" id="dsi:Dsimw501_GD10157"/>
<dbReference type="PROSITE" id="PS00086">
    <property type="entry name" value="CYTOCHROME_P450"/>
    <property type="match status" value="1"/>
</dbReference>
<dbReference type="Pfam" id="PF00067">
    <property type="entry name" value="p450"/>
    <property type="match status" value="1"/>
</dbReference>
<comment type="subcellular location">
    <subcellularLocation>
        <location evidence="3">Endoplasmic reticulum membrane</location>
        <topology evidence="3">Peripheral membrane protein</topology>
    </subcellularLocation>
    <subcellularLocation>
        <location evidence="2">Microsome membrane</location>
        <topology evidence="2">Peripheral membrane protein</topology>
    </subcellularLocation>
</comment>
<evidence type="ECO:0000256" key="10">
    <source>
        <dbReference type="ARBA" id="ARBA00023004"/>
    </source>
</evidence>
<dbReference type="OrthoDB" id="2789670at2759"/>
<dbReference type="GO" id="GO:0016705">
    <property type="term" value="F:oxidoreductase activity, acting on paired donors, with incorporation or reduction of molecular oxygen"/>
    <property type="evidence" value="ECO:0007669"/>
    <property type="project" value="InterPro"/>
</dbReference>
<dbReference type="AlphaFoldDB" id="A0A0J9R871"/>
<keyword evidence="12" id="KW-0472">Membrane</keyword>
<reference evidence="15" key="3">
    <citation type="submission" date="2015-04" db="EMBL/GenBank/DDBJ databases">
        <authorList>
            <consortium name="FlyBase"/>
        </authorList>
    </citation>
    <scope>NUCLEOTIDE SEQUENCE</scope>
    <source>
        <strain evidence="15">W501</strain>
    </source>
</reference>
<keyword evidence="11 14" id="KW-0503">Monooxygenase</keyword>
<dbReference type="PANTHER" id="PTHR24292:SF100">
    <property type="entry name" value="CYTOCHROME P450 6A16, ISOFORM B-RELATED"/>
    <property type="match status" value="1"/>
</dbReference>
<accession>A0A0J9R871</accession>
<evidence type="ECO:0000256" key="9">
    <source>
        <dbReference type="ARBA" id="ARBA00023002"/>
    </source>
</evidence>
<evidence type="ECO:0000256" key="1">
    <source>
        <dbReference type="ARBA" id="ARBA00001971"/>
    </source>
</evidence>
<proteinExistence type="inferred from homology"/>
<evidence type="ECO:0000256" key="2">
    <source>
        <dbReference type="ARBA" id="ARBA00004174"/>
    </source>
</evidence>
<dbReference type="PANTHER" id="PTHR24292">
    <property type="entry name" value="CYTOCHROME P450"/>
    <property type="match status" value="1"/>
</dbReference>
<sequence length="509" mass="58058">MLFTIALVGAVLALAYSLHIKIFSYWKRKGVPHEKPLPIVGNMKGVVKKYHFRDINQRIYEKFKGQGPIAGMYMFFKRTALITDLDFIKQVMIKDFSYFQDRGAFNNPRDDPLTGHLFALEGEEWRAMRHKLSPVFTSGKIKQLSAMIVDVGLRLGDAMDKAVKEAKVEDGNVEVKDLCARFTTDVIGSCAFGLECNSLQDPSAEFRQKGREIFTRRRYSTVVQSFILTNAKLARKLRMKVLPDDLTQFFMSTVKNTVEYRLKNGIKRNDFIEQMIELRAEDQEAAKKGKGIDLSHGLTLEQMAAQAFVFFVAGFETSSSTMSLCLYELAVQLEIQQRLREEIESVLANVDGGELNYDVLAQMTYLDQVLSETLRKHPLLPHLIRETNKDYQIPNTDIVLDKGVLALIPVHNIHHDPEIYPEPEKFDPSRFDPEEVKNRHPMAYLPFGDGPRNCIGLRFGKIQAKIGLVSLLRRFKFSVSNRTEVPLIFSKKSFLLATDNGIYLKVESV</sequence>
<keyword evidence="9 14" id="KW-0560">Oxidoreductase</keyword>
<keyword evidence="8" id="KW-0492">Microsome</keyword>
<evidence type="ECO:0000256" key="11">
    <source>
        <dbReference type="ARBA" id="ARBA00023033"/>
    </source>
</evidence>
<dbReference type="FunFam" id="1.10.630.10:FF:000042">
    <property type="entry name" value="Cytochrome P450"/>
    <property type="match status" value="1"/>
</dbReference>
<dbReference type="InterPro" id="IPR001128">
    <property type="entry name" value="Cyt_P450"/>
</dbReference>
<evidence type="ECO:0000256" key="14">
    <source>
        <dbReference type="RuleBase" id="RU000461"/>
    </source>
</evidence>
<evidence type="ECO:0000313" key="15">
    <source>
        <dbReference type="EMBL" id="KMY92278.1"/>
    </source>
</evidence>
<organism evidence="15">
    <name type="scientific">Drosophila simulans</name>
    <name type="common">Fruit fly</name>
    <dbReference type="NCBI Taxonomy" id="7240"/>
    <lineage>
        <taxon>Eukaryota</taxon>
        <taxon>Metazoa</taxon>
        <taxon>Ecdysozoa</taxon>
        <taxon>Arthropoda</taxon>
        <taxon>Hexapoda</taxon>
        <taxon>Insecta</taxon>
        <taxon>Pterygota</taxon>
        <taxon>Neoptera</taxon>
        <taxon>Endopterygota</taxon>
        <taxon>Diptera</taxon>
        <taxon>Brachycera</taxon>
        <taxon>Muscomorpha</taxon>
        <taxon>Ephydroidea</taxon>
        <taxon>Drosophilidae</taxon>
        <taxon>Drosophila</taxon>
        <taxon>Sophophora</taxon>
    </lineage>
</organism>
<keyword evidence="6 13" id="KW-0479">Metal-binding</keyword>
<keyword evidence="7" id="KW-0256">Endoplasmic reticulum</keyword>
<dbReference type="Proteomes" id="UP000035880">
    <property type="component" value="Chromosome 2R"/>
</dbReference>
<dbReference type="PRINTS" id="PR00463">
    <property type="entry name" value="EP450I"/>
</dbReference>
<reference evidence="15" key="1">
    <citation type="journal article" date="2013" name="Genome Res.">
        <title>A second-generation assembly of the Drosophila simulans genome provides new insights into patterns of lineage-specific divergence.</title>
        <authorList>
            <person name="Hu T.T."/>
            <person name="Eisen M.B."/>
            <person name="Thornton K.R."/>
            <person name="Andolfatto P."/>
        </authorList>
    </citation>
    <scope>NUCLEOTIDE SEQUENCE [LARGE SCALE GENOMIC DNA]</scope>
    <source>
        <strain evidence="15">W501</strain>
    </source>
</reference>
<dbReference type="InterPro" id="IPR017972">
    <property type="entry name" value="Cyt_P450_CS"/>
</dbReference>
<dbReference type="GO" id="GO:0005789">
    <property type="term" value="C:endoplasmic reticulum membrane"/>
    <property type="evidence" value="ECO:0007669"/>
    <property type="project" value="UniProtKB-SubCell"/>
</dbReference>
<evidence type="ECO:0000256" key="8">
    <source>
        <dbReference type="ARBA" id="ARBA00022848"/>
    </source>
</evidence>
<name>A0A0J9R871_DROSI</name>
<dbReference type="InterPro" id="IPR036396">
    <property type="entry name" value="Cyt_P450_sf"/>
</dbReference>
<evidence type="ECO:0000256" key="12">
    <source>
        <dbReference type="ARBA" id="ARBA00023136"/>
    </source>
</evidence>
<dbReference type="CDD" id="cd11056">
    <property type="entry name" value="CYP6-like"/>
    <property type="match status" value="1"/>
</dbReference>
<reference evidence="15" key="2">
    <citation type="submission" date="2014-06" db="EMBL/GenBank/DDBJ databases">
        <authorList>
            <person name="Hu T."/>
            <person name="Eisen M.B."/>
            <person name="Thornton K.R."/>
            <person name="Andolfatto P."/>
        </authorList>
    </citation>
    <scope>NUCLEOTIDE SEQUENCE</scope>
    <source>
        <strain evidence="15">W501</strain>
    </source>
</reference>
<evidence type="ECO:0000256" key="6">
    <source>
        <dbReference type="ARBA" id="ARBA00022723"/>
    </source>
</evidence>
<dbReference type="PRINTS" id="PR00385">
    <property type="entry name" value="P450"/>
</dbReference>
<comment type="similarity">
    <text evidence="4 14">Belongs to the cytochrome P450 family.</text>
</comment>
<dbReference type="EC" id="1.14.-.-" evidence="15"/>
<evidence type="ECO:0000256" key="3">
    <source>
        <dbReference type="ARBA" id="ARBA00004406"/>
    </source>
</evidence>
<dbReference type="GO" id="GO:0004497">
    <property type="term" value="F:monooxygenase activity"/>
    <property type="evidence" value="ECO:0007669"/>
    <property type="project" value="UniProtKB-KW"/>
</dbReference>
<evidence type="ECO:0000256" key="5">
    <source>
        <dbReference type="ARBA" id="ARBA00022617"/>
    </source>
</evidence>
<dbReference type="InterPro" id="IPR050476">
    <property type="entry name" value="Insect_CytP450_Detox"/>
</dbReference>
<dbReference type="Gene3D" id="1.10.630.10">
    <property type="entry name" value="Cytochrome P450"/>
    <property type="match status" value="1"/>
</dbReference>
<dbReference type="EMBL" id="CM002911">
    <property type="protein sequence ID" value="KMY92278.1"/>
    <property type="molecule type" value="Genomic_DNA"/>
</dbReference>
<dbReference type="GO" id="GO:0005506">
    <property type="term" value="F:iron ion binding"/>
    <property type="evidence" value="ECO:0007669"/>
    <property type="project" value="InterPro"/>
</dbReference>